<proteinExistence type="predicted"/>
<reference evidence="2" key="3">
    <citation type="submission" date="2015-04" db="UniProtKB">
        <authorList>
            <consortium name="EnsemblPlants"/>
        </authorList>
    </citation>
    <scope>IDENTIFICATION</scope>
    <source>
        <strain evidence="2">cv. Jemalong A17</strain>
    </source>
</reference>
<dbReference type="EnsemblPlants" id="KEH25804">
    <property type="protein sequence ID" value="KEH25804"/>
    <property type="gene ID" value="MTR_6g034595"/>
</dbReference>
<name>A0A072U7R2_MEDTR</name>
<dbReference type="HOGENOM" id="CLU_3109454_0_0_1"/>
<organism evidence="1 3">
    <name type="scientific">Medicago truncatula</name>
    <name type="common">Barrel medic</name>
    <name type="synonym">Medicago tribuloides</name>
    <dbReference type="NCBI Taxonomy" id="3880"/>
    <lineage>
        <taxon>Eukaryota</taxon>
        <taxon>Viridiplantae</taxon>
        <taxon>Streptophyta</taxon>
        <taxon>Embryophyta</taxon>
        <taxon>Tracheophyta</taxon>
        <taxon>Spermatophyta</taxon>
        <taxon>Magnoliopsida</taxon>
        <taxon>eudicotyledons</taxon>
        <taxon>Gunneridae</taxon>
        <taxon>Pentapetalae</taxon>
        <taxon>rosids</taxon>
        <taxon>fabids</taxon>
        <taxon>Fabales</taxon>
        <taxon>Fabaceae</taxon>
        <taxon>Papilionoideae</taxon>
        <taxon>50 kb inversion clade</taxon>
        <taxon>NPAAA clade</taxon>
        <taxon>Hologalegina</taxon>
        <taxon>IRL clade</taxon>
        <taxon>Trifolieae</taxon>
        <taxon>Medicago</taxon>
    </lineage>
</organism>
<evidence type="ECO:0000313" key="3">
    <source>
        <dbReference type="Proteomes" id="UP000002051"/>
    </source>
</evidence>
<reference evidence="1 3" key="1">
    <citation type="journal article" date="2011" name="Nature">
        <title>The Medicago genome provides insight into the evolution of rhizobial symbioses.</title>
        <authorList>
            <person name="Young N.D."/>
            <person name="Debelle F."/>
            <person name="Oldroyd G.E."/>
            <person name="Geurts R."/>
            <person name="Cannon S.B."/>
            <person name="Udvardi M.K."/>
            <person name="Benedito V.A."/>
            <person name="Mayer K.F."/>
            <person name="Gouzy J."/>
            <person name="Schoof H."/>
            <person name="Van de Peer Y."/>
            <person name="Proost S."/>
            <person name="Cook D.R."/>
            <person name="Meyers B.C."/>
            <person name="Spannagl M."/>
            <person name="Cheung F."/>
            <person name="De Mita S."/>
            <person name="Krishnakumar V."/>
            <person name="Gundlach H."/>
            <person name="Zhou S."/>
            <person name="Mudge J."/>
            <person name="Bharti A.K."/>
            <person name="Murray J.D."/>
            <person name="Naoumkina M.A."/>
            <person name="Rosen B."/>
            <person name="Silverstein K.A."/>
            <person name="Tang H."/>
            <person name="Rombauts S."/>
            <person name="Zhao P.X."/>
            <person name="Zhou P."/>
            <person name="Barbe V."/>
            <person name="Bardou P."/>
            <person name="Bechner M."/>
            <person name="Bellec A."/>
            <person name="Berger A."/>
            <person name="Berges H."/>
            <person name="Bidwell S."/>
            <person name="Bisseling T."/>
            <person name="Choisne N."/>
            <person name="Couloux A."/>
            <person name="Denny R."/>
            <person name="Deshpande S."/>
            <person name="Dai X."/>
            <person name="Doyle J.J."/>
            <person name="Dudez A.M."/>
            <person name="Farmer A.D."/>
            <person name="Fouteau S."/>
            <person name="Franken C."/>
            <person name="Gibelin C."/>
            <person name="Gish J."/>
            <person name="Goldstein S."/>
            <person name="Gonzalez A.J."/>
            <person name="Green P.J."/>
            <person name="Hallab A."/>
            <person name="Hartog M."/>
            <person name="Hua A."/>
            <person name="Humphray S.J."/>
            <person name="Jeong D.H."/>
            <person name="Jing Y."/>
            <person name="Jocker A."/>
            <person name="Kenton S.M."/>
            <person name="Kim D.J."/>
            <person name="Klee K."/>
            <person name="Lai H."/>
            <person name="Lang C."/>
            <person name="Lin S."/>
            <person name="Macmil S.L."/>
            <person name="Magdelenat G."/>
            <person name="Matthews L."/>
            <person name="McCorrison J."/>
            <person name="Monaghan E.L."/>
            <person name="Mun J.H."/>
            <person name="Najar F.Z."/>
            <person name="Nicholson C."/>
            <person name="Noirot C."/>
            <person name="O'Bleness M."/>
            <person name="Paule C.R."/>
            <person name="Poulain J."/>
            <person name="Prion F."/>
            <person name="Qin B."/>
            <person name="Qu C."/>
            <person name="Retzel E.F."/>
            <person name="Riddle C."/>
            <person name="Sallet E."/>
            <person name="Samain S."/>
            <person name="Samson N."/>
            <person name="Sanders I."/>
            <person name="Saurat O."/>
            <person name="Scarpelli C."/>
            <person name="Schiex T."/>
            <person name="Segurens B."/>
            <person name="Severin A.J."/>
            <person name="Sherrier D.J."/>
            <person name="Shi R."/>
            <person name="Sims S."/>
            <person name="Singer S.R."/>
            <person name="Sinharoy S."/>
            <person name="Sterck L."/>
            <person name="Viollet A."/>
            <person name="Wang B.B."/>
            <person name="Wang K."/>
            <person name="Wang M."/>
            <person name="Wang X."/>
            <person name="Warfsmann J."/>
            <person name="Weissenbach J."/>
            <person name="White D.D."/>
            <person name="White J.D."/>
            <person name="Wiley G.B."/>
            <person name="Wincker P."/>
            <person name="Xing Y."/>
            <person name="Yang L."/>
            <person name="Yao Z."/>
            <person name="Ying F."/>
            <person name="Zhai J."/>
            <person name="Zhou L."/>
            <person name="Zuber A."/>
            <person name="Denarie J."/>
            <person name="Dixon R.A."/>
            <person name="May G.D."/>
            <person name="Schwartz D.C."/>
            <person name="Rogers J."/>
            <person name="Quetier F."/>
            <person name="Town C.D."/>
            <person name="Roe B.A."/>
        </authorList>
    </citation>
    <scope>NUCLEOTIDE SEQUENCE [LARGE SCALE GENOMIC DNA]</scope>
    <source>
        <strain evidence="1">A17</strain>
        <strain evidence="2 3">cv. Jemalong A17</strain>
    </source>
</reference>
<gene>
    <name evidence="1" type="ordered locus">MTR_6g034595</name>
</gene>
<dbReference type="EMBL" id="CM001222">
    <property type="protein sequence ID" value="KEH25804.1"/>
    <property type="molecule type" value="Genomic_DNA"/>
</dbReference>
<protein>
    <submittedName>
        <fullName evidence="1 2">Uncharacterized protein</fullName>
    </submittedName>
</protein>
<evidence type="ECO:0000313" key="1">
    <source>
        <dbReference type="EMBL" id="KEH25804.1"/>
    </source>
</evidence>
<sequence>MSLWNHKSMGICLEDNPICYISHHLEKNNFIKREKCQTLTRLKHQTYLQCH</sequence>
<keyword evidence="3" id="KW-1185">Reference proteome</keyword>
<accession>A0A072U7R2</accession>
<dbReference type="AlphaFoldDB" id="A0A072U7R2"/>
<evidence type="ECO:0000313" key="2">
    <source>
        <dbReference type="EnsemblPlants" id="KEH25804"/>
    </source>
</evidence>
<dbReference type="Proteomes" id="UP000002051">
    <property type="component" value="Chromosome 6"/>
</dbReference>
<reference evidence="1 3" key="2">
    <citation type="journal article" date="2014" name="BMC Genomics">
        <title>An improved genome release (version Mt4.0) for the model legume Medicago truncatula.</title>
        <authorList>
            <person name="Tang H."/>
            <person name="Krishnakumar V."/>
            <person name="Bidwell S."/>
            <person name="Rosen B."/>
            <person name="Chan A."/>
            <person name="Zhou S."/>
            <person name="Gentzbittel L."/>
            <person name="Childs K.L."/>
            <person name="Yandell M."/>
            <person name="Gundlach H."/>
            <person name="Mayer K.F."/>
            <person name="Schwartz D.C."/>
            <person name="Town C.D."/>
        </authorList>
    </citation>
    <scope>GENOME REANNOTATION</scope>
    <source>
        <strain evidence="1">A17</strain>
        <strain evidence="2 3">cv. Jemalong A17</strain>
    </source>
</reference>